<dbReference type="SUPFAM" id="SSF54593">
    <property type="entry name" value="Glyoxalase/Bleomycin resistance protein/Dihydroxybiphenyl dioxygenase"/>
    <property type="match status" value="1"/>
</dbReference>
<keyword evidence="3" id="KW-1185">Reference proteome</keyword>
<sequence>MKGKVTGLGGVFIKCKDPKAMRNFYEECLGMTTNDYGVGFEFVRDEGGPGFIQLGTFEEDSTYFGEPKQKAMLNFRVDNLEGLIEGLVEKGIKIVNELEDFEYGKFIHILDVDGNRIELWEPKDAFFAADGSPKQKMN</sequence>
<dbReference type="RefSeq" id="WP_090250343.1">
    <property type="nucleotide sequence ID" value="NZ_FPAS01000004.1"/>
</dbReference>
<dbReference type="Pfam" id="PF00903">
    <property type="entry name" value="Glyoxalase"/>
    <property type="match status" value="1"/>
</dbReference>
<accession>A0A1I7AZK2</accession>
<dbReference type="PROSITE" id="PS51819">
    <property type="entry name" value="VOC"/>
    <property type="match status" value="1"/>
</dbReference>
<dbReference type="EMBL" id="FPAS01000004">
    <property type="protein sequence ID" value="SFT80365.1"/>
    <property type="molecule type" value="Genomic_DNA"/>
</dbReference>
<dbReference type="InterPro" id="IPR029068">
    <property type="entry name" value="Glyas_Bleomycin-R_OHBP_Dase"/>
</dbReference>
<evidence type="ECO:0000313" key="2">
    <source>
        <dbReference type="EMBL" id="SFT80365.1"/>
    </source>
</evidence>
<dbReference type="Gene3D" id="3.10.180.10">
    <property type="entry name" value="2,3-Dihydroxybiphenyl 1,2-Dioxygenase, domain 1"/>
    <property type="match status" value="1"/>
</dbReference>
<dbReference type="AlphaFoldDB" id="A0A1I7AZK2"/>
<feature type="domain" description="VOC" evidence="1">
    <location>
        <begin position="7"/>
        <end position="122"/>
    </location>
</feature>
<evidence type="ECO:0000313" key="3">
    <source>
        <dbReference type="Proteomes" id="UP000236454"/>
    </source>
</evidence>
<organism evidence="2 3">
    <name type="scientific">Lishizhenia tianjinensis</name>
    <dbReference type="NCBI Taxonomy" id="477690"/>
    <lineage>
        <taxon>Bacteria</taxon>
        <taxon>Pseudomonadati</taxon>
        <taxon>Bacteroidota</taxon>
        <taxon>Flavobacteriia</taxon>
        <taxon>Flavobacteriales</taxon>
        <taxon>Crocinitomicaceae</taxon>
        <taxon>Lishizhenia</taxon>
    </lineage>
</organism>
<dbReference type="InterPro" id="IPR004360">
    <property type="entry name" value="Glyas_Fos-R_dOase_dom"/>
</dbReference>
<dbReference type="InterPro" id="IPR052164">
    <property type="entry name" value="Anthracycline_SecMetBiosynth"/>
</dbReference>
<dbReference type="PANTHER" id="PTHR33993">
    <property type="entry name" value="GLYOXALASE-RELATED"/>
    <property type="match status" value="1"/>
</dbReference>
<dbReference type="CDD" id="cd06587">
    <property type="entry name" value="VOC"/>
    <property type="match status" value="1"/>
</dbReference>
<dbReference type="InterPro" id="IPR037523">
    <property type="entry name" value="VOC_core"/>
</dbReference>
<dbReference type="Proteomes" id="UP000236454">
    <property type="component" value="Unassembled WGS sequence"/>
</dbReference>
<protein>
    <recommendedName>
        <fullName evidence="1">VOC domain-containing protein</fullName>
    </recommendedName>
</protein>
<evidence type="ECO:0000259" key="1">
    <source>
        <dbReference type="PROSITE" id="PS51819"/>
    </source>
</evidence>
<dbReference type="PANTHER" id="PTHR33993:SF5">
    <property type="entry name" value="GLYOXALASE"/>
    <property type="match status" value="1"/>
</dbReference>
<dbReference type="OrthoDB" id="9799428at2"/>
<proteinExistence type="predicted"/>
<dbReference type="STRING" id="477690.SAMN05216474_2421"/>
<reference evidence="2 3" key="1">
    <citation type="submission" date="2016-10" db="EMBL/GenBank/DDBJ databases">
        <authorList>
            <person name="de Groot N.N."/>
        </authorList>
    </citation>
    <scope>NUCLEOTIDE SEQUENCE [LARGE SCALE GENOMIC DNA]</scope>
    <source>
        <strain evidence="2 3">CGMCC 1.7005</strain>
    </source>
</reference>
<gene>
    <name evidence="2" type="ORF">SAMN05216474_2421</name>
</gene>
<name>A0A1I7AZK2_9FLAO</name>